<gene>
    <name evidence="4" type="ORF">PV383_35940</name>
</gene>
<evidence type="ECO:0000256" key="2">
    <source>
        <dbReference type="SAM" id="MobiDB-lite"/>
    </source>
</evidence>
<proteinExistence type="predicted"/>
<dbReference type="InterPro" id="IPR027417">
    <property type="entry name" value="P-loop_NTPase"/>
</dbReference>
<evidence type="ECO:0000259" key="3">
    <source>
        <dbReference type="Pfam" id="PF17289"/>
    </source>
</evidence>
<dbReference type="EMBL" id="JARAWJ010000039">
    <property type="protein sequence ID" value="MDX3042535.1"/>
    <property type="molecule type" value="Genomic_DNA"/>
</dbReference>
<evidence type="ECO:0000313" key="5">
    <source>
        <dbReference type="Proteomes" id="UP001282474"/>
    </source>
</evidence>
<dbReference type="InterPro" id="IPR035421">
    <property type="entry name" value="Terminase_6C"/>
</dbReference>
<evidence type="ECO:0000256" key="1">
    <source>
        <dbReference type="ARBA" id="ARBA00022612"/>
    </source>
</evidence>
<dbReference type="RefSeq" id="WP_193382962.1">
    <property type="nucleotide sequence ID" value="NZ_JABXWI010000031.1"/>
</dbReference>
<evidence type="ECO:0000313" key="4">
    <source>
        <dbReference type="EMBL" id="MDX3042535.1"/>
    </source>
</evidence>
<dbReference type="Pfam" id="PF03237">
    <property type="entry name" value="Terminase_6N"/>
    <property type="match status" value="1"/>
</dbReference>
<keyword evidence="1" id="KW-1188">Viral release from host cell</keyword>
<dbReference type="Pfam" id="PF17289">
    <property type="entry name" value="Terminase_6C"/>
    <property type="match status" value="1"/>
</dbReference>
<reference evidence="4 5" key="1">
    <citation type="journal article" date="2023" name="Microb. Genom.">
        <title>Mesoterricola silvestris gen. nov., sp. nov., Mesoterricola sediminis sp. nov., Geothrix oryzae sp. nov., Geothrix edaphica sp. nov., Geothrix rubra sp. nov., and Geothrix limicola sp. nov., six novel members of Acidobacteriota isolated from soils.</title>
        <authorList>
            <person name="Weisberg A.J."/>
            <person name="Pearce E."/>
            <person name="Kramer C.G."/>
            <person name="Chang J.H."/>
            <person name="Clarke C.R."/>
        </authorList>
    </citation>
    <scope>NUCLEOTIDE SEQUENCE [LARGE SCALE GENOMIC DNA]</scope>
    <source>
        <strain evidence="4 5">NE20-4-1</strain>
    </source>
</reference>
<keyword evidence="5" id="KW-1185">Reference proteome</keyword>
<accession>A0ABU4MYE7</accession>
<sequence length="519" mass="58503">MTTATDRQQALEAKYRALPPEQRRRVIARARPETRRKLARVEREMAMDRSPGALAAVLTEGREKQAAHLDMIDSAFRRIASGERLQVMLTCPPRHGKSQRASRWGPLWYLRRHPEHRVMIASYGADLADDHGRWVRDQLREYAPALGIRLHPASHAANRFDLEQKRGSSVRGGMVTAGVGGGLTGKGFNLGIIDDPFKGHDDAASPAQRERVWEWYRSVFFTRRAPGASLILINTRWHEDDLSGRLLSHEPHRWLQIDLPALADRPDDPLNREIGEPLWPDQYDAAELADIRESVGERVWYALYQQKPRPLEGGVWKWAWITGNRIKPEAWAGINPTRIVVAVDHAGGDTLRNDEVGLVCAARDTEGDMYVLDDRSRTMGADTWGVEVCKLAVERQADAILVERNFGGDMARQIVVQGWQELAQQGETRGMLMPSIIEVHAKQGKRLRAEPIAQLYKQGRVHHVGEHVELEGQMVTWLPGMDSPDRMDAAVHALTELADPAGEGLGTQQYSDNRLRGRR</sequence>
<protein>
    <submittedName>
        <fullName evidence="4">Terminase family protein</fullName>
    </submittedName>
</protein>
<organism evidence="4 5">
    <name type="scientific">Streptomyces caniscabiei</name>
    <dbReference type="NCBI Taxonomy" id="2746961"/>
    <lineage>
        <taxon>Bacteria</taxon>
        <taxon>Bacillati</taxon>
        <taxon>Actinomycetota</taxon>
        <taxon>Actinomycetes</taxon>
        <taxon>Kitasatosporales</taxon>
        <taxon>Streptomycetaceae</taxon>
        <taxon>Streptomyces</taxon>
    </lineage>
</organism>
<feature type="domain" description="Terminase large subunit gp17-like C-terminal" evidence="3">
    <location>
        <begin position="342"/>
        <end position="494"/>
    </location>
</feature>
<feature type="region of interest" description="Disordered" evidence="2">
    <location>
        <begin position="500"/>
        <end position="519"/>
    </location>
</feature>
<dbReference type="Gene3D" id="3.40.50.300">
    <property type="entry name" value="P-loop containing nucleotide triphosphate hydrolases"/>
    <property type="match status" value="1"/>
</dbReference>
<dbReference type="Proteomes" id="UP001282474">
    <property type="component" value="Unassembled WGS sequence"/>
</dbReference>
<name>A0ABU4MYE7_9ACTN</name>
<comment type="caution">
    <text evidence="4">The sequence shown here is derived from an EMBL/GenBank/DDBJ whole genome shotgun (WGS) entry which is preliminary data.</text>
</comment>